<dbReference type="AlphaFoldDB" id="A0A0L0G449"/>
<evidence type="ECO:0000313" key="9">
    <source>
        <dbReference type="EMBL" id="KNC83830.1"/>
    </source>
</evidence>
<evidence type="ECO:0008006" key="11">
    <source>
        <dbReference type="Google" id="ProtNLM"/>
    </source>
</evidence>
<sequence length="458" mass="49892">MHSSKTSTISLIIRNFHLSWYILVLSWAGTALAIDSKQGFSPDVENVCNILGTIIWVWGLLYWIICTCLLAARIIVYPEAFWKMMQEPNEFPIFGCVPMSLGVLGMGIVSFGPNIMPANVAFEIAYVLFIVVGVFSVLTIGVVPYMMIAYQRHALSSMSTAWLLPFITLVIASAQAGVVGGAQEDLGRQKGCLLAGLVMWGAGMLTAAPIIAMYMIRMIIYGFPPGQAGNSVWSILGPIGQGCNAILILGRNTVTLQNEGVFCDSPGSIYTDNRCTGPLTPLMAFGSVMPAIALLIGLLLWGVGIWWLGCATVGSFYHSKKIHSLVAMLRNPSTTLGALKASSLAIEGHLSRTRDVEKILGGKVDDDLKQTQQKPEMPFNLSWWGVVFPLGTISIGSAQLFIETHQSLFRWTGVTLTCILFSIAIYLHIKTARRIGKISFWSSFEPQSSSLETTPVRV</sequence>
<keyword evidence="10" id="KW-1185">Reference proteome</keyword>
<evidence type="ECO:0000256" key="8">
    <source>
        <dbReference type="SAM" id="Phobius"/>
    </source>
</evidence>
<keyword evidence="4" id="KW-1003">Cell membrane</keyword>
<protein>
    <recommendedName>
        <fullName evidence="11">Sulfite efflux pump SSU1</fullName>
    </recommendedName>
</protein>
<evidence type="ECO:0000256" key="1">
    <source>
        <dbReference type="ARBA" id="ARBA00004651"/>
    </source>
</evidence>
<keyword evidence="6 8" id="KW-1133">Transmembrane helix</keyword>
<feature type="transmembrane region" description="Helical" evidence="8">
    <location>
        <begin position="93"/>
        <end position="112"/>
    </location>
</feature>
<evidence type="ECO:0000256" key="5">
    <source>
        <dbReference type="ARBA" id="ARBA00022692"/>
    </source>
</evidence>
<dbReference type="PANTHER" id="PTHR31686">
    <property type="match status" value="1"/>
</dbReference>
<dbReference type="InterPro" id="IPR051629">
    <property type="entry name" value="Sulfite_efflux_TDT"/>
</dbReference>
<gene>
    <name evidence="9" type="ORF">SARC_03937</name>
</gene>
<dbReference type="GO" id="GO:0005886">
    <property type="term" value="C:plasma membrane"/>
    <property type="evidence" value="ECO:0007669"/>
    <property type="project" value="UniProtKB-SubCell"/>
</dbReference>
<feature type="transmembrane region" description="Helical" evidence="8">
    <location>
        <begin position="54"/>
        <end position="72"/>
    </location>
</feature>
<comment type="similarity">
    <text evidence="2">Belongs to the tellurite-resistance/dicarboxylate transporter (TDT) family.</text>
</comment>
<dbReference type="OrthoDB" id="1099at2759"/>
<dbReference type="GO" id="GO:0000319">
    <property type="term" value="F:sulfite transmembrane transporter activity"/>
    <property type="evidence" value="ECO:0007669"/>
    <property type="project" value="TreeGrafter"/>
</dbReference>
<evidence type="ECO:0000256" key="4">
    <source>
        <dbReference type="ARBA" id="ARBA00022475"/>
    </source>
</evidence>
<dbReference type="PANTHER" id="PTHR31686:SF1">
    <property type="entry name" value="SULFITE EFFLUX PUMP SSU1"/>
    <property type="match status" value="1"/>
</dbReference>
<feature type="transmembrane region" description="Helical" evidence="8">
    <location>
        <begin position="124"/>
        <end position="150"/>
    </location>
</feature>
<dbReference type="Gene3D" id="1.50.10.150">
    <property type="entry name" value="Voltage-dependent anion channel"/>
    <property type="match status" value="1"/>
</dbReference>
<feature type="transmembrane region" description="Helical" evidence="8">
    <location>
        <begin position="12"/>
        <end position="34"/>
    </location>
</feature>
<feature type="transmembrane region" description="Helical" evidence="8">
    <location>
        <begin position="162"/>
        <end position="182"/>
    </location>
</feature>
<dbReference type="Proteomes" id="UP000054560">
    <property type="component" value="Unassembled WGS sequence"/>
</dbReference>
<feature type="transmembrane region" description="Helical" evidence="8">
    <location>
        <begin position="291"/>
        <end position="317"/>
    </location>
</feature>
<dbReference type="InterPro" id="IPR038665">
    <property type="entry name" value="Voltage-dep_anion_channel_sf"/>
</dbReference>
<organism evidence="9 10">
    <name type="scientific">Sphaeroforma arctica JP610</name>
    <dbReference type="NCBI Taxonomy" id="667725"/>
    <lineage>
        <taxon>Eukaryota</taxon>
        <taxon>Ichthyosporea</taxon>
        <taxon>Ichthyophonida</taxon>
        <taxon>Sphaeroforma</taxon>
    </lineage>
</organism>
<evidence type="ECO:0000256" key="3">
    <source>
        <dbReference type="ARBA" id="ARBA00022448"/>
    </source>
</evidence>
<dbReference type="EMBL" id="KQ241807">
    <property type="protein sequence ID" value="KNC83830.1"/>
    <property type="molecule type" value="Genomic_DNA"/>
</dbReference>
<dbReference type="InterPro" id="IPR004695">
    <property type="entry name" value="SLAC1/Mae1/Ssu1/TehA"/>
</dbReference>
<accession>A0A0L0G449</accession>
<keyword evidence="5 8" id="KW-0812">Transmembrane</keyword>
<evidence type="ECO:0000256" key="7">
    <source>
        <dbReference type="ARBA" id="ARBA00023136"/>
    </source>
</evidence>
<dbReference type="GeneID" id="25904441"/>
<evidence type="ECO:0000313" key="10">
    <source>
        <dbReference type="Proteomes" id="UP000054560"/>
    </source>
</evidence>
<feature type="transmembrane region" description="Helical" evidence="8">
    <location>
        <begin position="408"/>
        <end position="429"/>
    </location>
</feature>
<evidence type="ECO:0000256" key="6">
    <source>
        <dbReference type="ARBA" id="ARBA00022989"/>
    </source>
</evidence>
<reference evidence="9 10" key="1">
    <citation type="submission" date="2011-02" db="EMBL/GenBank/DDBJ databases">
        <title>The Genome Sequence of Sphaeroforma arctica JP610.</title>
        <authorList>
            <consortium name="The Broad Institute Genome Sequencing Platform"/>
            <person name="Russ C."/>
            <person name="Cuomo C."/>
            <person name="Young S.K."/>
            <person name="Zeng Q."/>
            <person name="Gargeya S."/>
            <person name="Alvarado L."/>
            <person name="Berlin A."/>
            <person name="Chapman S.B."/>
            <person name="Chen Z."/>
            <person name="Freedman E."/>
            <person name="Gellesch M."/>
            <person name="Goldberg J."/>
            <person name="Griggs A."/>
            <person name="Gujja S."/>
            <person name="Heilman E."/>
            <person name="Heiman D."/>
            <person name="Howarth C."/>
            <person name="Mehta T."/>
            <person name="Neiman D."/>
            <person name="Pearson M."/>
            <person name="Roberts A."/>
            <person name="Saif S."/>
            <person name="Shea T."/>
            <person name="Shenoy N."/>
            <person name="Sisk P."/>
            <person name="Stolte C."/>
            <person name="Sykes S."/>
            <person name="White J."/>
            <person name="Yandava C."/>
            <person name="Burger G."/>
            <person name="Gray M.W."/>
            <person name="Holland P.W.H."/>
            <person name="King N."/>
            <person name="Lang F.B.F."/>
            <person name="Roger A.J."/>
            <person name="Ruiz-Trillo I."/>
            <person name="Haas B."/>
            <person name="Nusbaum C."/>
            <person name="Birren B."/>
        </authorList>
    </citation>
    <scope>NUCLEOTIDE SEQUENCE [LARGE SCALE GENOMIC DNA]</scope>
    <source>
        <strain evidence="9 10">JP610</strain>
    </source>
</reference>
<keyword evidence="3" id="KW-0813">Transport</keyword>
<proteinExistence type="inferred from homology"/>
<keyword evidence="7 8" id="KW-0472">Membrane</keyword>
<feature type="transmembrane region" description="Helical" evidence="8">
    <location>
        <begin position="194"/>
        <end position="216"/>
    </location>
</feature>
<dbReference type="RefSeq" id="XP_014157732.1">
    <property type="nucleotide sequence ID" value="XM_014302257.1"/>
</dbReference>
<dbReference type="Pfam" id="PF03595">
    <property type="entry name" value="SLAC1"/>
    <property type="match status" value="1"/>
</dbReference>
<comment type="subcellular location">
    <subcellularLocation>
        <location evidence="1">Cell membrane</location>
        <topology evidence="1">Multi-pass membrane protein</topology>
    </subcellularLocation>
</comment>
<name>A0A0L0G449_9EUKA</name>
<feature type="transmembrane region" description="Helical" evidence="8">
    <location>
        <begin position="381"/>
        <end position="402"/>
    </location>
</feature>
<evidence type="ECO:0000256" key="2">
    <source>
        <dbReference type="ARBA" id="ARBA00008566"/>
    </source>
</evidence>